<evidence type="ECO:0000313" key="8">
    <source>
        <dbReference type="Proteomes" id="UP000217889"/>
    </source>
</evidence>
<feature type="binding site" evidence="4">
    <location>
        <begin position="157"/>
        <end position="165"/>
    </location>
    <ligand>
        <name>ATP</name>
        <dbReference type="ChEBI" id="CHEBI:30616"/>
    </ligand>
</feature>
<evidence type="ECO:0000256" key="2">
    <source>
        <dbReference type="ARBA" id="ARBA00022741"/>
    </source>
</evidence>
<protein>
    <recommendedName>
        <fullName evidence="5">5-formyltetrahydrofolate cyclo-ligase</fullName>
        <ecNumber evidence="5">6.3.3.2</ecNumber>
    </recommendedName>
</protein>
<dbReference type="GO" id="GO:0046872">
    <property type="term" value="F:metal ion binding"/>
    <property type="evidence" value="ECO:0007669"/>
    <property type="project" value="UniProtKB-KW"/>
</dbReference>
<dbReference type="AlphaFoldDB" id="A0A291GYD2"/>
<dbReference type="Proteomes" id="UP000217889">
    <property type="component" value="Chromosome"/>
</dbReference>
<dbReference type="GO" id="GO:0005524">
    <property type="term" value="F:ATP binding"/>
    <property type="evidence" value="ECO:0007669"/>
    <property type="project" value="UniProtKB-KW"/>
</dbReference>
<dbReference type="PANTHER" id="PTHR23407">
    <property type="entry name" value="ATPASE INHIBITOR/5-FORMYLTETRAHYDROFOLATE CYCLO-LIGASE"/>
    <property type="match status" value="1"/>
</dbReference>
<comment type="similarity">
    <text evidence="1 5">Belongs to the 5-formyltetrahydrofolate cyclo-ligase family.</text>
</comment>
<dbReference type="KEGG" id="bgg:CFK41_10365"/>
<sequence length="220" mass="23232">MDEQAMRTRKQEQRRQLRARRAATYAGPGGAARREAEGRRLMEHAAPVIAAVEDSAAAARAVGAPPPLVAVYHPTATEADVLPLARRLAAAGARLVFPAAAGEELEWILWDGAADFHDSPGRGFGREPAGTRLGTRALEAAALVLAPAVAVDRSGTRIGHGAGYYDRALRMLPVGARVVAVIHPDELLPTNSLPRDRHDVPIPEVLTADGLVSLITSAGM</sequence>
<dbReference type="GO" id="GO:0030272">
    <property type="term" value="F:5-formyltetrahydrofolate cyclo-ligase activity"/>
    <property type="evidence" value="ECO:0007669"/>
    <property type="project" value="UniProtKB-EC"/>
</dbReference>
<dbReference type="InterPro" id="IPR037171">
    <property type="entry name" value="NagB/RpiA_transferase-like"/>
</dbReference>
<dbReference type="Pfam" id="PF01812">
    <property type="entry name" value="5-FTHF_cyc-lig"/>
    <property type="match status" value="1"/>
</dbReference>
<dbReference type="InterPro" id="IPR002698">
    <property type="entry name" value="FTHF_cligase"/>
</dbReference>
<evidence type="ECO:0000256" key="4">
    <source>
        <dbReference type="PIRSR" id="PIRSR006806-1"/>
    </source>
</evidence>
<dbReference type="GO" id="GO:0009396">
    <property type="term" value="P:folic acid-containing compound biosynthetic process"/>
    <property type="evidence" value="ECO:0007669"/>
    <property type="project" value="TreeGrafter"/>
</dbReference>
<name>A0A291GYD2_9MICO</name>
<feature type="compositionally biased region" description="Basic and acidic residues" evidence="6">
    <location>
        <begin position="1"/>
        <end position="15"/>
    </location>
</feature>
<comment type="cofactor">
    <cofactor evidence="5">
        <name>Mg(2+)</name>
        <dbReference type="ChEBI" id="CHEBI:18420"/>
    </cofactor>
</comment>
<dbReference type="PANTHER" id="PTHR23407:SF1">
    <property type="entry name" value="5-FORMYLTETRAHYDROFOLATE CYCLO-LIGASE"/>
    <property type="match status" value="1"/>
</dbReference>
<feature type="region of interest" description="Disordered" evidence="6">
    <location>
        <begin position="1"/>
        <end position="34"/>
    </location>
</feature>
<reference evidence="7 8" key="1">
    <citation type="journal article" date="2014" name="Int. J. Syst. Evol. Microbiol.">
        <title>Brachybacterium ginsengisoli sp. nov., isolated from soil of a ginseng field.</title>
        <authorList>
            <person name="Hoang V.A."/>
            <person name="Kim Y.J."/>
            <person name="Nguyen N.L."/>
            <person name="Yang D.C."/>
        </authorList>
    </citation>
    <scope>NUCLEOTIDE SEQUENCE [LARGE SCALE GENOMIC DNA]</scope>
    <source>
        <strain evidence="7 8">DCY80</strain>
    </source>
</reference>
<dbReference type="OrthoDB" id="3242798at2"/>
<keyword evidence="2 4" id="KW-0547">Nucleotide-binding</keyword>
<evidence type="ECO:0000256" key="5">
    <source>
        <dbReference type="RuleBase" id="RU361279"/>
    </source>
</evidence>
<dbReference type="EMBL" id="CP023564">
    <property type="protein sequence ID" value="ATG55116.1"/>
    <property type="molecule type" value="Genomic_DNA"/>
</dbReference>
<keyword evidence="3 4" id="KW-0067">ATP-binding</keyword>
<evidence type="ECO:0000313" key="7">
    <source>
        <dbReference type="EMBL" id="ATG55116.1"/>
    </source>
</evidence>
<organism evidence="7 8">
    <name type="scientific">Brachybacterium ginsengisoli</name>
    <dbReference type="NCBI Taxonomy" id="1331682"/>
    <lineage>
        <taxon>Bacteria</taxon>
        <taxon>Bacillati</taxon>
        <taxon>Actinomycetota</taxon>
        <taxon>Actinomycetes</taxon>
        <taxon>Micrococcales</taxon>
        <taxon>Dermabacteraceae</taxon>
        <taxon>Brachybacterium</taxon>
    </lineage>
</organism>
<gene>
    <name evidence="7" type="ORF">CFK41_10365</name>
</gene>
<accession>A0A291GYD2</accession>
<keyword evidence="5" id="KW-0460">Magnesium</keyword>
<feature type="binding site" evidence="4">
    <location>
        <position position="78"/>
    </location>
    <ligand>
        <name>substrate</name>
    </ligand>
</feature>
<dbReference type="InterPro" id="IPR024185">
    <property type="entry name" value="FTHF_cligase-like_sf"/>
</dbReference>
<keyword evidence="5" id="KW-0479">Metal-binding</keyword>
<keyword evidence="8" id="KW-1185">Reference proteome</keyword>
<dbReference type="NCBIfam" id="TIGR02727">
    <property type="entry name" value="MTHFS_bact"/>
    <property type="match status" value="1"/>
</dbReference>
<dbReference type="Gene3D" id="3.40.50.10420">
    <property type="entry name" value="NagB/RpiA/CoA transferase-like"/>
    <property type="match status" value="1"/>
</dbReference>
<dbReference type="SUPFAM" id="SSF100950">
    <property type="entry name" value="NagB/RpiA/CoA transferase-like"/>
    <property type="match status" value="1"/>
</dbReference>
<evidence type="ECO:0000256" key="6">
    <source>
        <dbReference type="SAM" id="MobiDB-lite"/>
    </source>
</evidence>
<comment type="catalytic activity">
    <reaction evidence="5">
        <text>(6S)-5-formyl-5,6,7,8-tetrahydrofolate + ATP = (6R)-5,10-methenyltetrahydrofolate + ADP + phosphate</text>
        <dbReference type="Rhea" id="RHEA:10488"/>
        <dbReference type="ChEBI" id="CHEBI:30616"/>
        <dbReference type="ChEBI" id="CHEBI:43474"/>
        <dbReference type="ChEBI" id="CHEBI:57455"/>
        <dbReference type="ChEBI" id="CHEBI:57457"/>
        <dbReference type="ChEBI" id="CHEBI:456216"/>
        <dbReference type="EC" id="6.3.3.2"/>
    </reaction>
</comment>
<keyword evidence="7" id="KW-0436">Ligase</keyword>
<proteinExistence type="inferred from homology"/>
<dbReference type="GO" id="GO:0035999">
    <property type="term" value="P:tetrahydrofolate interconversion"/>
    <property type="evidence" value="ECO:0007669"/>
    <property type="project" value="TreeGrafter"/>
</dbReference>
<evidence type="ECO:0000256" key="1">
    <source>
        <dbReference type="ARBA" id="ARBA00010638"/>
    </source>
</evidence>
<evidence type="ECO:0000256" key="3">
    <source>
        <dbReference type="ARBA" id="ARBA00022840"/>
    </source>
</evidence>
<dbReference type="EC" id="6.3.3.2" evidence="5"/>